<reference evidence="3 4" key="1">
    <citation type="journal article" date="2019" name="Int. J. Syst. Evol. Microbiol.">
        <title>The Global Catalogue of Microorganisms (GCM) 10K type strain sequencing project: providing services to taxonomists for standard genome sequencing and annotation.</title>
        <authorList>
            <consortium name="The Broad Institute Genomics Platform"/>
            <consortium name="The Broad Institute Genome Sequencing Center for Infectious Disease"/>
            <person name="Wu L."/>
            <person name="Ma J."/>
        </authorList>
    </citation>
    <scope>NUCLEOTIDE SEQUENCE [LARGE SCALE GENOMIC DNA]</scope>
    <source>
        <strain evidence="3 4">JCM 7356</strain>
    </source>
</reference>
<dbReference type="InterPro" id="IPR015797">
    <property type="entry name" value="NUDIX_hydrolase-like_dom_sf"/>
</dbReference>
<keyword evidence="1 3" id="KW-0378">Hydrolase</keyword>
<sequence>MNAAPTVTRQPAVPLPWQQHDRATLLDTDSYLIHRDTVTQPDGTEGFFEFHQARVDAALTVAMDDQGRIAMVRYRSYLHDEVLTPPGGKLDPGEDPLKGARRELKEESGITAAAWSPLGRIALMTKSTAHLHMFLARDLTVGEQELTGAETGMTVEWWPLEEAVAAAMDGRLLLSGAVVSVLMASQAVGAARRA</sequence>
<evidence type="ECO:0000259" key="2">
    <source>
        <dbReference type="PROSITE" id="PS51462"/>
    </source>
</evidence>
<accession>A0ABN3EE50</accession>
<dbReference type="PROSITE" id="PS51462">
    <property type="entry name" value="NUDIX"/>
    <property type="match status" value="1"/>
</dbReference>
<dbReference type="PROSITE" id="PS00893">
    <property type="entry name" value="NUDIX_BOX"/>
    <property type="match status" value="1"/>
</dbReference>
<dbReference type="InterPro" id="IPR000086">
    <property type="entry name" value="NUDIX_hydrolase_dom"/>
</dbReference>
<dbReference type="EMBL" id="BAAATR010000020">
    <property type="protein sequence ID" value="GAA2255627.1"/>
    <property type="molecule type" value="Genomic_DNA"/>
</dbReference>
<proteinExistence type="predicted"/>
<evidence type="ECO:0000256" key="1">
    <source>
        <dbReference type="ARBA" id="ARBA00022801"/>
    </source>
</evidence>
<evidence type="ECO:0000313" key="4">
    <source>
        <dbReference type="Proteomes" id="UP001500305"/>
    </source>
</evidence>
<comment type="caution">
    <text evidence="3">The sequence shown here is derived from an EMBL/GenBank/DDBJ whole genome shotgun (WGS) entry which is preliminary data.</text>
</comment>
<feature type="domain" description="Nudix hydrolase" evidence="2">
    <location>
        <begin position="53"/>
        <end position="180"/>
    </location>
</feature>
<protein>
    <submittedName>
        <fullName evidence="3">NUDIX hydrolase</fullName>
    </submittedName>
</protein>
<dbReference type="Gene3D" id="3.90.79.10">
    <property type="entry name" value="Nucleoside Triphosphate Pyrophosphohydrolase"/>
    <property type="match status" value="1"/>
</dbReference>
<dbReference type="Pfam" id="PF00293">
    <property type="entry name" value="NUDIX"/>
    <property type="match status" value="1"/>
</dbReference>
<dbReference type="PANTHER" id="PTHR43222:SF2">
    <property type="entry name" value="NUDIX HYDROLASE 23, CHLOROPLASTIC"/>
    <property type="match status" value="1"/>
</dbReference>
<evidence type="ECO:0000313" key="3">
    <source>
        <dbReference type="EMBL" id="GAA2255627.1"/>
    </source>
</evidence>
<dbReference type="SUPFAM" id="SSF55811">
    <property type="entry name" value="Nudix"/>
    <property type="match status" value="1"/>
</dbReference>
<dbReference type="PANTHER" id="PTHR43222">
    <property type="entry name" value="NUDIX HYDROLASE 23"/>
    <property type="match status" value="1"/>
</dbReference>
<keyword evidence="4" id="KW-1185">Reference proteome</keyword>
<organism evidence="3 4">
    <name type="scientific">Kitasatospora cystarginea</name>
    <dbReference type="NCBI Taxonomy" id="58350"/>
    <lineage>
        <taxon>Bacteria</taxon>
        <taxon>Bacillati</taxon>
        <taxon>Actinomycetota</taxon>
        <taxon>Actinomycetes</taxon>
        <taxon>Kitasatosporales</taxon>
        <taxon>Streptomycetaceae</taxon>
        <taxon>Kitasatospora</taxon>
    </lineage>
</organism>
<dbReference type="Proteomes" id="UP001500305">
    <property type="component" value="Unassembled WGS sequence"/>
</dbReference>
<name>A0ABN3EE50_9ACTN</name>
<dbReference type="InterPro" id="IPR020084">
    <property type="entry name" value="NUDIX_hydrolase_CS"/>
</dbReference>
<dbReference type="RefSeq" id="WP_344638206.1">
    <property type="nucleotide sequence ID" value="NZ_BAAATR010000020.1"/>
</dbReference>
<dbReference type="GO" id="GO:0016787">
    <property type="term" value="F:hydrolase activity"/>
    <property type="evidence" value="ECO:0007669"/>
    <property type="project" value="UniProtKB-KW"/>
</dbReference>
<gene>
    <name evidence="3" type="ORF">GCM10010430_44300</name>
</gene>